<evidence type="ECO:0008006" key="11">
    <source>
        <dbReference type="Google" id="ProtNLM"/>
    </source>
</evidence>
<comment type="similarity">
    <text evidence="2">Belongs to the major facilitator superfamily. TCR/Tet family.</text>
</comment>
<feature type="transmembrane region" description="Helical" evidence="8">
    <location>
        <begin position="49"/>
        <end position="70"/>
    </location>
</feature>
<name>A0AAD4F6P3_9PEZI</name>
<evidence type="ECO:0000256" key="4">
    <source>
        <dbReference type="ARBA" id="ARBA00022692"/>
    </source>
</evidence>
<evidence type="ECO:0000256" key="2">
    <source>
        <dbReference type="ARBA" id="ARBA00007520"/>
    </source>
</evidence>
<feature type="transmembrane region" description="Helical" evidence="8">
    <location>
        <begin position="12"/>
        <end position="29"/>
    </location>
</feature>
<feature type="transmembrane region" description="Helical" evidence="8">
    <location>
        <begin position="77"/>
        <end position="96"/>
    </location>
</feature>
<evidence type="ECO:0000256" key="1">
    <source>
        <dbReference type="ARBA" id="ARBA00004141"/>
    </source>
</evidence>
<keyword evidence="7" id="KW-0325">Glycoprotein</keyword>
<dbReference type="GO" id="GO:0022857">
    <property type="term" value="F:transmembrane transporter activity"/>
    <property type="evidence" value="ECO:0007669"/>
    <property type="project" value="InterPro"/>
</dbReference>
<keyword evidence="5 8" id="KW-1133">Transmembrane helix</keyword>
<dbReference type="FunFam" id="1.20.1250.20:FF:000484">
    <property type="entry name" value="MFS general substrate transporter"/>
    <property type="match status" value="1"/>
</dbReference>
<dbReference type="SUPFAM" id="SSF103473">
    <property type="entry name" value="MFS general substrate transporter"/>
    <property type="match status" value="1"/>
</dbReference>
<feature type="transmembrane region" description="Helical" evidence="8">
    <location>
        <begin position="136"/>
        <end position="157"/>
    </location>
</feature>
<accession>A0AAD4F6P3</accession>
<comment type="caution">
    <text evidence="9">The sequence shown here is derived from an EMBL/GenBank/DDBJ whole genome shotgun (WGS) entry which is preliminary data.</text>
</comment>
<evidence type="ECO:0000313" key="10">
    <source>
        <dbReference type="Proteomes" id="UP001197093"/>
    </source>
</evidence>
<keyword evidence="3" id="KW-0813">Transport</keyword>
<dbReference type="AlphaFoldDB" id="A0AAD4F6P3"/>
<feature type="transmembrane region" description="Helical" evidence="8">
    <location>
        <begin position="102"/>
        <end position="124"/>
    </location>
</feature>
<evidence type="ECO:0000256" key="3">
    <source>
        <dbReference type="ARBA" id="ARBA00022448"/>
    </source>
</evidence>
<dbReference type="InterPro" id="IPR036259">
    <property type="entry name" value="MFS_trans_sf"/>
</dbReference>
<gene>
    <name evidence="9" type="ORF">NEMBOFW57_003766</name>
</gene>
<comment type="subcellular location">
    <subcellularLocation>
        <location evidence="1">Membrane</location>
        <topology evidence="1">Multi-pass membrane protein</topology>
    </subcellularLocation>
</comment>
<evidence type="ECO:0000313" key="9">
    <source>
        <dbReference type="EMBL" id="KAG7293709.1"/>
    </source>
</evidence>
<evidence type="ECO:0000256" key="5">
    <source>
        <dbReference type="ARBA" id="ARBA00022989"/>
    </source>
</evidence>
<keyword evidence="10" id="KW-1185">Reference proteome</keyword>
<dbReference type="PANTHER" id="PTHR23501:SF168">
    <property type="entry name" value="MAJOR FACILITATOR SUPERFAMILY (MFS) PROFILE DOMAIN-CONTAINING PROTEIN"/>
    <property type="match status" value="1"/>
</dbReference>
<dbReference type="Gene3D" id="1.20.1250.20">
    <property type="entry name" value="MFS general substrate transporter like domains"/>
    <property type="match status" value="1"/>
</dbReference>
<dbReference type="Proteomes" id="UP001197093">
    <property type="component" value="Unassembled WGS sequence"/>
</dbReference>
<evidence type="ECO:0000256" key="8">
    <source>
        <dbReference type="SAM" id="Phobius"/>
    </source>
</evidence>
<evidence type="ECO:0000256" key="7">
    <source>
        <dbReference type="ARBA" id="ARBA00023180"/>
    </source>
</evidence>
<feature type="transmembrane region" description="Helical" evidence="8">
    <location>
        <begin position="217"/>
        <end position="235"/>
    </location>
</feature>
<proteinExistence type="inferred from homology"/>
<dbReference type="Pfam" id="PF07690">
    <property type="entry name" value="MFS_1"/>
    <property type="match status" value="1"/>
</dbReference>
<keyword evidence="4 8" id="KW-0812">Transmembrane</keyword>
<dbReference type="PANTHER" id="PTHR23501">
    <property type="entry name" value="MAJOR FACILITATOR SUPERFAMILY"/>
    <property type="match status" value="1"/>
</dbReference>
<protein>
    <recommendedName>
        <fullName evidence="11">Major facilitator superfamily (MFS) profile domain-containing protein</fullName>
    </recommendedName>
</protein>
<dbReference type="GO" id="GO:0005886">
    <property type="term" value="C:plasma membrane"/>
    <property type="evidence" value="ECO:0007669"/>
    <property type="project" value="TreeGrafter"/>
</dbReference>
<dbReference type="InterPro" id="IPR011701">
    <property type="entry name" value="MFS"/>
</dbReference>
<sequence length="257" mass="27304">MAPRVFSNRTTTAALGITAVHGFITYGFQFYLPPFFQAILGASPTQSGILILPCSLSIVILAAIGGPLLAKFGKYRLMHLAGFVLMVAGLVPCIAAEETGAAGLWVLLSLLVGIGSGSIVSTTLPTVLVELTDKENAAATGSWAFLRGLGSLLGVAVPNTVFNAQFSAKLDTIDDVLARDALSFGQAYEHASANFISTFNAPVREQIPRAFAASFKLVWAIFLALAIVGLLATLLERQIRLRRDLTSDFGLKKCEEK</sequence>
<reference evidence="9" key="1">
    <citation type="submission" date="2023-02" db="EMBL/GenBank/DDBJ databases">
        <authorList>
            <person name="Palmer J.M."/>
        </authorList>
    </citation>
    <scope>NUCLEOTIDE SEQUENCE</scope>
    <source>
        <strain evidence="9">FW57</strain>
    </source>
</reference>
<organism evidence="9 10">
    <name type="scientific">Staphylotrichum longicolle</name>
    <dbReference type="NCBI Taxonomy" id="669026"/>
    <lineage>
        <taxon>Eukaryota</taxon>
        <taxon>Fungi</taxon>
        <taxon>Dikarya</taxon>
        <taxon>Ascomycota</taxon>
        <taxon>Pezizomycotina</taxon>
        <taxon>Sordariomycetes</taxon>
        <taxon>Sordariomycetidae</taxon>
        <taxon>Sordariales</taxon>
        <taxon>Chaetomiaceae</taxon>
        <taxon>Staphylotrichum</taxon>
    </lineage>
</organism>
<dbReference type="EMBL" id="JAHCVI010000001">
    <property type="protein sequence ID" value="KAG7293709.1"/>
    <property type="molecule type" value="Genomic_DNA"/>
</dbReference>
<keyword evidence="6 8" id="KW-0472">Membrane</keyword>
<evidence type="ECO:0000256" key="6">
    <source>
        <dbReference type="ARBA" id="ARBA00023136"/>
    </source>
</evidence>